<dbReference type="PANTHER" id="PTHR30558:SF3">
    <property type="entry name" value="BIOPOLYMER TRANSPORT PROTEIN EXBD-RELATED"/>
    <property type="match status" value="1"/>
</dbReference>
<reference evidence="9" key="1">
    <citation type="submission" date="2020-10" db="EMBL/GenBank/DDBJ databases">
        <authorList>
            <person name="Castelo-Branco R."/>
            <person name="Eusebio N."/>
            <person name="Adriana R."/>
            <person name="Vieira A."/>
            <person name="Brugerolle De Fraissinette N."/>
            <person name="Rezende De Castro R."/>
            <person name="Schneider M.P."/>
            <person name="Vasconcelos V."/>
            <person name="Leao P.N."/>
        </authorList>
    </citation>
    <scope>NUCLEOTIDE SEQUENCE</scope>
    <source>
        <strain evidence="9">LEGE 11480</strain>
    </source>
</reference>
<comment type="subcellular location">
    <subcellularLocation>
        <location evidence="1">Cell membrane</location>
        <topology evidence="1">Single-pass membrane protein</topology>
    </subcellularLocation>
    <subcellularLocation>
        <location evidence="7">Cell membrane</location>
        <topology evidence="7">Single-pass type II membrane protein</topology>
    </subcellularLocation>
</comment>
<keyword evidence="3" id="KW-1003">Cell membrane</keyword>
<proteinExistence type="inferred from homology"/>
<feature type="transmembrane region" description="Helical" evidence="8">
    <location>
        <begin position="15"/>
        <end position="36"/>
    </location>
</feature>
<dbReference type="GO" id="GO:0005886">
    <property type="term" value="C:plasma membrane"/>
    <property type="evidence" value="ECO:0007669"/>
    <property type="project" value="UniProtKB-SubCell"/>
</dbReference>
<accession>A0A928VW84</accession>
<name>A0A928VW84_9CYAN</name>
<dbReference type="Gene3D" id="3.30.420.270">
    <property type="match status" value="1"/>
</dbReference>
<dbReference type="EMBL" id="JADEXQ010000161">
    <property type="protein sequence ID" value="MBE9033189.1"/>
    <property type="molecule type" value="Genomic_DNA"/>
</dbReference>
<dbReference type="Pfam" id="PF02472">
    <property type="entry name" value="ExbD"/>
    <property type="match status" value="1"/>
</dbReference>
<keyword evidence="10" id="KW-1185">Reference proteome</keyword>
<comment type="similarity">
    <text evidence="2 7">Belongs to the ExbD/TolR family.</text>
</comment>
<keyword evidence="7" id="KW-0653">Protein transport</keyword>
<dbReference type="RefSeq" id="WP_264327998.1">
    <property type="nucleotide sequence ID" value="NZ_JADEXQ010000161.1"/>
</dbReference>
<evidence type="ECO:0000256" key="1">
    <source>
        <dbReference type="ARBA" id="ARBA00004162"/>
    </source>
</evidence>
<organism evidence="9 10">
    <name type="scientific">Romeriopsis navalis LEGE 11480</name>
    <dbReference type="NCBI Taxonomy" id="2777977"/>
    <lineage>
        <taxon>Bacteria</taxon>
        <taxon>Bacillati</taxon>
        <taxon>Cyanobacteriota</taxon>
        <taxon>Cyanophyceae</taxon>
        <taxon>Leptolyngbyales</taxon>
        <taxon>Leptolyngbyaceae</taxon>
        <taxon>Romeriopsis</taxon>
        <taxon>Romeriopsis navalis</taxon>
    </lineage>
</organism>
<evidence type="ECO:0000256" key="7">
    <source>
        <dbReference type="RuleBase" id="RU003879"/>
    </source>
</evidence>
<evidence type="ECO:0000256" key="4">
    <source>
        <dbReference type="ARBA" id="ARBA00022692"/>
    </source>
</evidence>
<dbReference type="GO" id="GO:0015031">
    <property type="term" value="P:protein transport"/>
    <property type="evidence" value="ECO:0007669"/>
    <property type="project" value="UniProtKB-KW"/>
</dbReference>
<dbReference type="GO" id="GO:0022857">
    <property type="term" value="F:transmembrane transporter activity"/>
    <property type="evidence" value="ECO:0007669"/>
    <property type="project" value="InterPro"/>
</dbReference>
<keyword evidence="4 7" id="KW-0812">Transmembrane</keyword>
<keyword evidence="5 8" id="KW-1133">Transmembrane helix</keyword>
<protein>
    <submittedName>
        <fullName evidence="9">Biopolymer transporter ExbD</fullName>
    </submittedName>
</protein>
<evidence type="ECO:0000256" key="3">
    <source>
        <dbReference type="ARBA" id="ARBA00022475"/>
    </source>
</evidence>
<keyword evidence="6 8" id="KW-0472">Membrane</keyword>
<evidence type="ECO:0000256" key="2">
    <source>
        <dbReference type="ARBA" id="ARBA00005811"/>
    </source>
</evidence>
<evidence type="ECO:0000256" key="6">
    <source>
        <dbReference type="ARBA" id="ARBA00023136"/>
    </source>
</evidence>
<evidence type="ECO:0000313" key="9">
    <source>
        <dbReference type="EMBL" id="MBE9033189.1"/>
    </source>
</evidence>
<evidence type="ECO:0000256" key="8">
    <source>
        <dbReference type="SAM" id="Phobius"/>
    </source>
</evidence>
<dbReference type="InterPro" id="IPR003400">
    <property type="entry name" value="ExbD"/>
</dbReference>
<comment type="caution">
    <text evidence="9">The sequence shown here is derived from an EMBL/GenBank/DDBJ whole genome shotgun (WGS) entry which is preliminary data.</text>
</comment>
<dbReference type="PANTHER" id="PTHR30558">
    <property type="entry name" value="EXBD MEMBRANE COMPONENT OF PMF-DRIVEN MACROMOLECULE IMPORT SYSTEM"/>
    <property type="match status" value="1"/>
</dbReference>
<sequence>MRLPDEPDLPAQINLVPMVDIVFALLTFFIMSSLVLTRSEGLPINLPQANTAKVQTRQQVVVTIGPAGKLSVNKTATSLGQLVQQIQALLQNNQSKIVVINADAQVNHGTVVAVMDQVRKIQGARLAIATQQPQKKTVK</sequence>
<dbReference type="Proteomes" id="UP000625316">
    <property type="component" value="Unassembled WGS sequence"/>
</dbReference>
<gene>
    <name evidence="9" type="ORF">IQ266_25980</name>
</gene>
<keyword evidence="7" id="KW-0813">Transport</keyword>
<evidence type="ECO:0000313" key="10">
    <source>
        <dbReference type="Proteomes" id="UP000625316"/>
    </source>
</evidence>
<evidence type="ECO:0000256" key="5">
    <source>
        <dbReference type="ARBA" id="ARBA00022989"/>
    </source>
</evidence>
<dbReference type="AlphaFoldDB" id="A0A928VW84"/>